<organism evidence="1">
    <name type="scientific">human gut metagenome</name>
    <dbReference type="NCBI Taxonomy" id="408170"/>
    <lineage>
        <taxon>unclassified sequences</taxon>
        <taxon>metagenomes</taxon>
        <taxon>organismal metagenomes</taxon>
    </lineage>
</organism>
<name>W1XVZ8_9ZZZZ</name>
<dbReference type="AlphaFoldDB" id="W1XVZ8"/>
<dbReference type="InterPro" id="IPR008972">
    <property type="entry name" value="Cupredoxin"/>
</dbReference>
<protein>
    <submittedName>
        <fullName evidence="1">Blue copper oxidase CueO</fullName>
    </submittedName>
</protein>
<proteinExistence type="predicted"/>
<accession>W1XVZ8</accession>
<feature type="non-terminal residue" evidence="1">
    <location>
        <position position="1"/>
    </location>
</feature>
<gene>
    <name evidence="1" type="ORF">Q604_UNBC11183G0001</name>
</gene>
<reference evidence="1" key="1">
    <citation type="submission" date="2013-12" db="EMBL/GenBank/DDBJ databases">
        <title>A Varibaculum cambriense genome reconstructed from a premature infant gut community with otherwise low bacterial novelty that shifts toward anaerobic metabolism during the third week of life.</title>
        <authorList>
            <person name="Brown C.T."/>
            <person name="Sharon I."/>
            <person name="Thomas B.C."/>
            <person name="Castelle C.J."/>
            <person name="Morowitz M.J."/>
            <person name="Banfield J.F."/>
        </authorList>
    </citation>
    <scope>NUCLEOTIDE SEQUENCE</scope>
</reference>
<dbReference type="Gene3D" id="2.60.40.420">
    <property type="entry name" value="Cupredoxins - blue copper proteins"/>
    <property type="match status" value="2"/>
</dbReference>
<sequence length="130" mass="14286">VLMGERFEVLVEVNDNKPFDLVTLPVSQMGMAIAPFDKPHPVMRIQPIAISASGALPDTLSSLPALPSLEGLTVRKLQLSMDPMLDMMGMQMLMEKYGDQAMAGMDHSQMMGHMGHGNMNHMNHGGKFDF</sequence>
<comment type="caution">
    <text evidence="1">The sequence shown here is derived from an EMBL/GenBank/DDBJ whole genome shotgun (WGS) entry which is preliminary data.</text>
</comment>
<dbReference type="EMBL" id="AZMM01011183">
    <property type="protein sequence ID" value="ETJ34392.1"/>
    <property type="molecule type" value="Genomic_DNA"/>
</dbReference>
<evidence type="ECO:0000313" key="1">
    <source>
        <dbReference type="EMBL" id="ETJ34392.1"/>
    </source>
</evidence>
<feature type="non-terminal residue" evidence="1">
    <location>
        <position position="130"/>
    </location>
</feature>